<dbReference type="PROSITE" id="PS00636">
    <property type="entry name" value="DNAJ_1"/>
    <property type="match status" value="1"/>
</dbReference>
<dbReference type="InterPro" id="IPR036869">
    <property type="entry name" value="J_dom_sf"/>
</dbReference>
<keyword evidence="4" id="KW-1185">Reference proteome</keyword>
<keyword evidence="1" id="KW-0812">Transmembrane</keyword>
<dbReference type="AlphaFoldDB" id="A0A085LSK8"/>
<evidence type="ECO:0000259" key="2">
    <source>
        <dbReference type="PROSITE" id="PS50076"/>
    </source>
</evidence>
<dbReference type="PROSITE" id="PS50076">
    <property type="entry name" value="DNAJ_2"/>
    <property type="match status" value="1"/>
</dbReference>
<feature type="transmembrane region" description="Helical" evidence="1">
    <location>
        <begin position="240"/>
        <end position="261"/>
    </location>
</feature>
<dbReference type="EMBL" id="KL363309">
    <property type="protein sequence ID" value="KFD47954.1"/>
    <property type="molecule type" value="Genomic_DNA"/>
</dbReference>
<dbReference type="InterPro" id="IPR018253">
    <property type="entry name" value="DnaJ_domain_CS"/>
</dbReference>
<feature type="domain" description="J" evidence="2">
    <location>
        <begin position="64"/>
        <end position="131"/>
    </location>
</feature>
<name>A0A085LSK8_9BILA</name>
<dbReference type="Gene3D" id="1.10.287.110">
    <property type="entry name" value="DnaJ domain"/>
    <property type="match status" value="1"/>
</dbReference>
<dbReference type="InterPro" id="IPR001623">
    <property type="entry name" value="DnaJ_domain"/>
</dbReference>
<dbReference type="InterPro" id="IPR053025">
    <property type="entry name" value="Mito_ATP_Synthase-Asso"/>
</dbReference>
<dbReference type="Pfam" id="PF00226">
    <property type="entry name" value="DnaJ"/>
    <property type="match status" value="1"/>
</dbReference>
<dbReference type="Proteomes" id="UP000030764">
    <property type="component" value="Unassembled WGS sequence"/>
</dbReference>
<accession>A0A085LSK8</accession>
<dbReference type="PRINTS" id="PR00625">
    <property type="entry name" value="JDOMAIN"/>
</dbReference>
<dbReference type="CDD" id="cd06257">
    <property type="entry name" value="DnaJ"/>
    <property type="match status" value="1"/>
</dbReference>
<evidence type="ECO:0000256" key="1">
    <source>
        <dbReference type="SAM" id="Phobius"/>
    </source>
</evidence>
<organism evidence="3 4">
    <name type="scientific">Trichuris suis</name>
    <name type="common">pig whipworm</name>
    <dbReference type="NCBI Taxonomy" id="68888"/>
    <lineage>
        <taxon>Eukaryota</taxon>
        <taxon>Metazoa</taxon>
        <taxon>Ecdysozoa</taxon>
        <taxon>Nematoda</taxon>
        <taxon>Enoplea</taxon>
        <taxon>Dorylaimia</taxon>
        <taxon>Trichinellida</taxon>
        <taxon>Trichuridae</taxon>
        <taxon>Trichuris</taxon>
    </lineage>
</organism>
<keyword evidence="1" id="KW-0472">Membrane</keyword>
<sequence length="269" mass="31589">MDAWLLLRKTRMQQRRAFALFKTIFMAYGRKCNFLCSCFSRYLLNQPVHTRNSHITATQQHSPSLYDVLKVPVDASAQEIKNSYYTLSRQYHPDLNSDKDCIELTQKFQELNNAYQILGNETKRMEYDRKLLGDVNECLSGQPFSKYEMDSEQMREYMEFRRRFGSRRPMASSGFDAPNFQSYANRKGPESEFYWNMRGYSPYGHSWAENSSNYARPRNSDFHNYVRLKKRQQAEQEIKVSILTLLLLVLSMLITAGSVPLHSGPHPPW</sequence>
<protein>
    <recommendedName>
        <fullName evidence="2">J domain-containing protein</fullName>
    </recommendedName>
</protein>
<dbReference type="PANTHER" id="PTHR44873">
    <property type="entry name" value="DNAJ HOMOLOG SUBFAMILY C MEMBER 30, MITOCHONDRIAL"/>
    <property type="match status" value="1"/>
</dbReference>
<reference evidence="3 4" key="1">
    <citation type="journal article" date="2014" name="Nat. Genet.">
        <title>Genome and transcriptome of the porcine whipworm Trichuris suis.</title>
        <authorList>
            <person name="Jex A.R."/>
            <person name="Nejsum P."/>
            <person name="Schwarz E.M."/>
            <person name="Hu L."/>
            <person name="Young N.D."/>
            <person name="Hall R.S."/>
            <person name="Korhonen P.K."/>
            <person name="Liao S."/>
            <person name="Thamsborg S."/>
            <person name="Xia J."/>
            <person name="Xu P."/>
            <person name="Wang S."/>
            <person name="Scheerlinck J.P."/>
            <person name="Hofmann A."/>
            <person name="Sternberg P.W."/>
            <person name="Wang J."/>
            <person name="Gasser R.B."/>
        </authorList>
    </citation>
    <scope>NUCLEOTIDE SEQUENCE [LARGE SCALE GENOMIC DNA]</scope>
    <source>
        <strain evidence="3">DCEP-RM93M</strain>
    </source>
</reference>
<keyword evidence="1" id="KW-1133">Transmembrane helix</keyword>
<proteinExistence type="predicted"/>
<evidence type="ECO:0000313" key="3">
    <source>
        <dbReference type="EMBL" id="KFD47954.1"/>
    </source>
</evidence>
<evidence type="ECO:0000313" key="4">
    <source>
        <dbReference type="Proteomes" id="UP000030764"/>
    </source>
</evidence>
<dbReference type="SUPFAM" id="SSF46565">
    <property type="entry name" value="Chaperone J-domain"/>
    <property type="match status" value="1"/>
</dbReference>
<dbReference type="PANTHER" id="PTHR44873:SF1">
    <property type="entry name" value="DNAJ HOMOLOG SUBFAMILY C MEMBER 30, MITOCHONDRIAL"/>
    <property type="match status" value="1"/>
</dbReference>
<gene>
    <name evidence="3" type="ORF">M513_11187</name>
</gene>
<dbReference type="SMART" id="SM00271">
    <property type="entry name" value="DnaJ"/>
    <property type="match status" value="1"/>
</dbReference>